<reference evidence="2 3" key="1">
    <citation type="submission" date="2020-03" db="EMBL/GenBank/DDBJ databases">
        <authorList>
            <consortium name="Genoscope - CEA"/>
            <person name="William W."/>
        </authorList>
    </citation>
    <scope>NUCLEOTIDE SEQUENCE [LARGE SCALE GENOMIC DNA]</scope>
    <source>
        <strain evidence="3">DSM 16959</strain>
    </source>
</reference>
<name>A0A6S6XYW4_9PROT</name>
<dbReference type="Proteomes" id="UP000515733">
    <property type="component" value="Chromosome"/>
</dbReference>
<organism evidence="2 3">
    <name type="scientific">Denitratisoma oestradiolicum</name>
    <dbReference type="NCBI Taxonomy" id="311182"/>
    <lineage>
        <taxon>Bacteria</taxon>
        <taxon>Pseudomonadati</taxon>
        <taxon>Pseudomonadota</taxon>
        <taxon>Betaproteobacteria</taxon>
        <taxon>Nitrosomonadales</taxon>
        <taxon>Sterolibacteriaceae</taxon>
        <taxon>Denitratisoma</taxon>
    </lineage>
</organism>
<gene>
    <name evidence="2" type="ORF">DENOEST_2196</name>
</gene>
<evidence type="ECO:0000313" key="2">
    <source>
        <dbReference type="EMBL" id="CAB1369361.1"/>
    </source>
</evidence>
<feature type="region of interest" description="Disordered" evidence="1">
    <location>
        <begin position="1"/>
        <end position="23"/>
    </location>
</feature>
<sequence>MRKDQLNAPHPRSTVGFAQPTGFGGAKQCFAQPRLRPLPWAGLPIGSLRSMSTLGSGAAFSR</sequence>
<dbReference type="KEGG" id="doe:DENOEST_2196"/>
<dbReference type="EMBL" id="LR778301">
    <property type="protein sequence ID" value="CAB1369361.1"/>
    <property type="molecule type" value="Genomic_DNA"/>
</dbReference>
<evidence type="ECO:0000256" key="1">
    <source>
        <dbReference type="SAM" id="MobiDB-lite"/>
    </source>
</evidence>
<keyword evidence="3" id="KW-1185">Reference proteome</keyword>
<proteinExistence type="predicted"/>
<accession>A0A6S6XYW4</accession>
<dbReference type="AlphaFoldDB" id="A0A6S6XYW4"/>
<protein>
    <submittedName>
        <fullName evidence="2">Uncharacterized protein</fullName>
    </submittedName>
</protein>
<evidence type="ECO:0000313" key="3">
    <source>
        <dbReference type="Proteomes" id="UP000515733"/>
    </source>
</evidence>